<feature type="non-terminal residue" evidence="2">
    <location>
        <position position="118"/>
    </location>
</feature>
<proteinExistence type="predicted"/>
<gene>
    <name evidence="2" type="ORF">CYCCA115_LOCUS19738</name>
</gene>
<evidence type="ECO:0000313" key="3">
    <source>
        <dbReference type="Proteomes" id="UP001295423"/>
    </source>
</evidence>
<keyword evidence="3" id="KW-1185">Reference proteome</keyword>
<name>A0AAD2G4F8_9STRA</name>
<sequence>MSATGTLNNKRTRFAADNETQQIPSTTPLEAAKCVGISALTAIGSLQEPQTTFFLELHSEFLKIKKALENLHKRKTTLQKTAHIVSSTKFKFEPTASARLLEDDKAGVDAIKLQCDSI</sequence>
<protein>
    <submittedName>
        <fullName evidence="2">Uncharacterized protein</fullName>
    </submittedName>
</protein>
<dbReference type="AlphaFoldDB" id="A0AAD2G4F8"/>
<reference evidence="2" key="1">
    <citation type="submission" date="2023-08" db="EMBL/GenBank/DDBJ databases">
        <authorList>
            <person name="Audoor S."/>
            <person name="Bilcke G."/>
        </authorList>
    </citation>
    <scope>NUCLEOTIDE SEQUENCE</scope>
</reference>
<accession>A0AAD2G4F8</accession>
<evidence type="ECO:0000256" key="1">
    <source>
        <dbReference type="SAM" id="MobiDB-lite"/>
    </source>
</evidence>
<comment type="caution">
    <text evidence="2">The sequence shown here is derived from an EMBL/GenBank/DDBJ whole genome shotgun (WGS) entry which is preliminary data.</text>
</comment>
<dbReference type="Proteomes" id="UP001295423">
    <property type="component" value="Unassembled WGS sequence"/>
</dbReference>
<evidence type="ECO:0000313" key="2">
    <source>
        <dbReference type="EMBL" id="CAJ1962546.1"/>
    </source>
</evidence>
<organism evidence="2 3">
    <name type="scientific">Cylindrotheca closterium</name>
    <dbReference type="NCBI Taxonomy" id="2856"/>
    <lineage>
        <taxon>Eukaryota</taxon>
        <taxon>Sar</taxon>
        <taxon>Stramenopiles</taxon>
        <taxon>Ochrophyta</taxon>
        <taxon>Bacillariophyta</taxon>
        <taxon>Bacillariophyceae</taxon>
        <taxon>Bacillariophycidae</taxon>
        <taxon>Bacillariales</taxon>
        <taxon>Bacillariaceae</taxon>
        <taxon>Cylindrotheca</taxon>
    </lineage>
</organism>
<dbReference type="EMBL" id="CAKOGP040002112">
    <property type="protein sequence ID" value="CAJ1962546.1"/>
    <property type="molecule type" value="Genomic_DNA"/>
</dbReference>
<feature type="region of interest" description="Disordered" evidence="1">
    <location>
        <begin position="1"/>
        <end position="21"/>
    </location>
</feature>